<comment type="function">
    <text evidence="13">Choline transporter that plays a role in the choline-acetylcholine system and is required to the efferent innervation of hair cells in the olivocochlear bundle for the maintenance of physiological function of outer hair cells and the protection of hair cells from acoustic injury. Also described as a thiamine pyrophosphate transporter in colon, may mediate the absorption of microbiota-generated thiamine pyrophosphate and contribute to host thiamine (vitamin B1) homeostasis.</text>
</comment>
<dbReference type="GO" id="GO:0008292">
    <property type="term" value="P:acetylcholine biosynthetic process"/>
    <property type="evidence" value="ECO:0007669"/>
    <property type="project" value="Ensembl"/>
</dbReference>
<evidence type="ECO:0000256" key="5">
    <source>
        <dbReference type="ARBA" id="ARBA00022449"/>
    </source>
</evidence>
<evidence type="ECO:0000256" key="6">
    <source>
        <dbReference type="ARBA" id="ARBA00022475"/>
    </source>
</evidence>
<evidence type="ECO:0000256" key="4">
    <source>
        <dbReference type="ARBA" id="ARBA00022448"/>
    </source>
</evidence>
<evidence type="ECO:0000256" key="8">
    <source>
        <dbReference type="ARBA" id="ARBA00022989"/>
    </source>
</evidence>
<evidence type="ECO:0000256" key="13">
    <source>
        <dbReference type="ARBA" id="ARBA00045909"/>
    </source>
</evidence>
<feature type="transmembrane region" description="Helical" evidence="14">
    <location>
        <begin position="34"/>
        <end position="57"/>
    </location>
</feature>
<dbReference type="GeneTree" id="ENSGT00940000160576"/>
<evidence type="ECO:0000256" key="9">
    <source>
        <dbReference type="ARBA" id="ARBA00023136"/>
    </source>
</evidence>
<comment type="catalytic activity">
    <reaction evidence="12">
        <text>thiamine diphosphate(out) = thiamine diphosphate(in)</text>
        <dbReference type="Rhea" id="RHEA:75471"/>
        <dbReference type="ChEBI" id="CHEBI:58937"/>
    </reaction>
</comment>
<keyword evidence="7 14" id="KW-0812">Transmembrane</keyword>
<evidence type="ECO:0000256" key="12">
    <source>
        <dbReference type="ARBA" id="ARBA00036880"/>
    </source>
</evidence>
<evidence type="ECO:0000256" key="1">
    <source>
        <dbReference type="ARBA" id="ARBA00004141"/>
    </source>
</evidence>
<feature type="transmembrane region" description="Helical" evidence="14">
    <location>
        <begin position="548"/>
        <end position="581"/>
    </location>
</feature>
<dbReference type="Ensembl" id="ENSSBOT00000047750.1">
    <property type="protein sequence ID" value="ENSSBOP00000030863.1"/>
    <property type="gene ID" value="ENSSBOG00000031690.1"/>
</dbReference>
<evidence type="ECO:0000256" key="10">
    <source>
        <dbReference type="ARBA" id="ARBA00023180"/>
    </source>
</evidence>
<keyword evidence="5" id="KW-0050">Antiport</keyword>
<keyword evidence="8 14" id="KW-1133">Transmembrane helix</keyword>
<evidence type="ECO:0000256" key="7">
    <source>
        <dbReference type="ARBA" id="ARBA00022692"/>
    </source>
</evidence>
<dbReference type="GO" id="GO:0016324">
    <property type="term" value="C:apical plasma membrane"/>
    <property type="evidence" value="ECO:0007669"/>
    <property type="project" value="UniProtKB-SubCell"/>
</dbReference>
<feature type="transmembrane region" description="Helical" evidence="14">
    <location>
        <begin position="350"/>
        <end position="373"/>
    </location>
</feature>
<feature type="transmembrane region" description="Helical" evidence="14">
    <location>
        <begin position="493"/>
        <end position="514"/>
    </location>
</feature>
<feature type="transmembrane region" description="Helical" evidence="14">
    <location>
        <begin position="458"/>
        <end position="481"/>
    </location>
</feature>
<comment type="catalytic activity">
    <reaction evidence="11">
        <text>choline(out) + n H(+)(in) = choline(in) + n H(+)(out)</text>
        <dbReference type="Rhea" id="RHEA:75463"/>
        <dbReference type="ChEBI" id="CHEBI:15354"/>
        <dbReference type="ChEBI" id="CHEBI:15378"/>
    </reaction>
</comment>
<protein>
    <recommendedName>
        <fullName evidence="14">Choline transporter-like protein</fullName>
    </recommendedName>
</protein>
<dbReference type="InterPro" id="IPR007603">
    <property type="entry name" value="Choline_transptr-like"/>
</dbReference>
<reference evidence="15" key="2">
    <citation type="submission" date="2025-09" db="UniProtKB">
        <authorList>
            <consortium name="Ensembl"/>
        </authorList>
    </citation>
    <scope>IDENTIFICATION</scope>
</reference>
<dbReference type="AlphaFoldDB" id="A0A2K6UG26"/>
<dbReference type="PANTHER" id="PTHR12385:SF37">
    <property type="entry name" value="CHOLINE TRANSPORTER-LIKE PROTEIN 4"/>
    <property type="match status" value="1"/>
</dbReference>
<dbReference type="GO" id="GO:0015220">
    <property type="term" value="F:choline transmembrane transporter activity"/>
    <property type="evidence" value="ECO:0007669"/>
    <property type="project" value="Ensembl"/>
</dbReference>
<dbReference type="Pfam" id="PF04515">
    <property type="entry name" value="Choline_transpo"/>
    <property type="match status" value="2"/>
</dbReference>
<dbReference type="OMA" id="FISLMRW"/>
<dbReference type="GO" id="GO:0061526">
    <property type="term" value="P:acetylcholine secretion"/>
    <property type="evidence" value="ECO:0007669"/>
    <property type="project" value="Ensembl"/>
</dbReference>
<keyword evidence="16" id="KW-1185">Reference proteome</keyword>
<evidence type="ECO:0000256" key="2">
    <source>
        <dbReference type="ARBA" id="ARBA00004221"/>
    </source>
</evidence>
<keyword evidence="10" id="KW-0325">Glycoprotein</keyword>
<evidence type="ECO:0000313" key="15">
    <source>
        <dbReference type="Ensembl" id="ENSSBOP00000030863.1"/>
    </source>
</evidence>
<dbReference type="PANTHER" id="PTHR12385">
    <property type="entry name" value="CHOLINE TRANSPORTER-LIKE (SLC FAMILY 44)"/>
    <property type="match status" value="1"/>
</dbReference>
<evidence type="ECO:0000256" key="14">
    <source>
        <dbReference type="RuleBase" id="RU368066"/>
    </source>
</evidence>
<dbReference type="GO" id="GO:0015297">
    <property type="term" value="F:antiporter activity"/>
    <property type="evidence" value="ECO:0007669"/>
    <property type="project" value="UniProtKB-KW"/>
</dbReference>
<proteinExistence type="inferred from homology"/>
<accession>A0A2K6UG26</accession>
<dbReference type="GO" id="GO:0006656">
    <property type="term" value="P:phosphatidylcholine biosynthetic process"/>
    <property type="evidence" value="ECO:0007669"/>
    <property type="project" value="UniProtKB-ARBA"/>
</dbReference>
<feature type="transmembrane region" description="Helical" evidence="14">
    <location>
        <begin position="256"/>
        <end position="276"/>
    </location>
</feature>
<keyword evidence="6" id="KW-1003">Cell membrane</keyword>
<organism evidence="15 16">
    <name type="scientific">Saimiri boliviensis boliviensis</name>
    <name type="common">Bolivian squirrel monkey</name>
    <dbReference type="NCBI Taxonomy" id="39432"/>
    <lineage>
        <taxon>Eukaryota</taxon>
        <taxon>Metazoa</taxon>
        <taxon>Chordata</taxon>
        <taxon>Craniata</taxon>
        <taxon>Vertebrata</taxon>
        <taxon>Euteleostomi</taxon>
        <taxon>Mammalia</taxon>
        <taxon>Eutheria</taxon>
        <taxon>Euarchontoglires</taxon>
        <taxon>Primates</taxon>
        <taxon>Haplorrhini</taxon>
        <taxon>Platyrrhini</taxon>
        <taxon>Cebidae</taxon>
        <taxon>Saimiriinae</taxon>
        <taxon>Saimiri</taxon>
    </lineage>
</organism>
<feature type="transmembrane region" description="Helical" evidence="14">
    <location>
        <begin position="228"/>
        <end position="249"/>
    </location>
</feature>
<feature type="transmembrane region" description="Helical" evidence="14">
    <location>
        <begin position="308"/>
        <end position="329"/>
    </location>
</feature>
<evidence type="ECO:0000256" key="3">
    <source>
        <dbReference type="ARBA" id="ARBA00007168"/>
    </source>
</evidence>
<sequence length="582" mass="64748">MGGKPDEDDEAYGKPVKYDPSFRGPIKNRSCTDVICCVLFLLFILGYIVVGIVAWVYGDPRQVLYPRNSTGAYCGMGENKDKPYLLYFNIFSCILSTNIISVAENGLQCPTPQVCVSSCPEAPWTVETSQFLQTVGEVFYTKNRNFCLPGVPWNMKVITSLQQELCPSFLLPSAPALGRCFPWTNVTPPELPGITNGTTIEQGISGLIDSLNARDISVKIFEDFAQSWYWILVALGVALVLSLLFILLLRLVAGPLVLVLILGVLGVLAYAIYYCWEEYRVLRDKGASISQLGFTTNLSAYRSVQETWLAALIVLAVLEAILLLVLIFLRQRIRIAIALLKEASKAVGHMMSTMFYPLVTFVLLLICIAYWAMTALYPLPTQPYVLWASNVSSPGCENVPINTSCNPMVRGSGRTRRAILEYIDHKLRGNPVARCIMCCFKCCLWCLEKFIKFLNRNAYIMIAIYGKNFCVSAKNAFMLLMRNIVRVVVLDKVTDLLLFFGKLLVVGGGLRGAALTPQNSPTGVLSFFFFSGRIQGLGKDFESPQLNYYWLPIMTSILGAYVIASGFFSVFGMCVDTLFLCF</sequence>
<dbReference type="Proteomes" id="UP000233220">
    <property type="component" value="Unplaced"/>
</dbReference>
<reference evidence="15" key="1">
    <citation type="submission" date="2025-08" db="UniProtKB">
        <authorList>
            <consortium name="Ensembl"/>
        </authorList>
    </citation>
    <scope>IDENTIFICATION</scope>
</reference>
<comment type="similarity">
    <text evidence="3 14">Belongs to the CTL (choline transporter-like) family.</text>
</comment>
<evidence type="ECO:0000256" key="11">
    <source>
        <dbReference type="ARBA" id="ARBA00035093"/>
    </source>
</evidence>
<evidence type="ECO:0000313" key="16">
    <source>
        <dbReference type="Proteomes" id="UP000233220"/>
    </source>
</evidence>
<dbReference type="GO" id="GO:0030307">
    <property type="term" value="P:positive regulation of cell growth"/>
    <property type="evidence" value="ECO:0007669"/>
    <property type="project" value="Ensembl"/>
</dbReference>
<keyword evidence="4" id="KW-0813">Transport</keyword>
<name>A0A2K6UG26_SAIBB</name>
<comment type="subcellular location">
    <subcellularLocation>
        <location evidence="2">Apical cell membrane</location>
    </subcellularLocation>
    <subcellularLocation>
        <location evidence="14">Cell membrane</location>
        <topology evidence="14">Multi-pass membrane protein</topology>
    </subcellularLocation>
    <subcellularLocation>
        <location evidence="1">Membrane</location>
        <topology evidence="1">Multi-pass membrane protein</topology>
    </subcellularLocation>
</comment>
<dbReference type="STRING" id="39432.ENSSBOP00000030863"/>
<gene>
    <name evidence="15" type="primary">SLC44A4</name>
</gene>
<dbReference type="GO" id="GO:0090422">
    <property type="term" value="F:thiamine pyrophosphate transmembrane transporter activity"/>
    <property type="evidence" value="ECO:0007669"/>
    <property type="project" value="Ensembl"/>
</dbReference>
<keyword evidence="9 14" id="KW-0472">Membrane</keyword>